<gene>
    <name evidence="1" type="ORF">XD94_1797</name>
</gene>
<dbReference type="Proteomes" id="UP000054092">
    <property type="component" value="Unassembled WGS sequence"/>
</dbReference>
<organism evidence="1 2">
    <name type="scientific">Mesotoga prima</name>
    <dbReference type="NCBI Taxonomy" id="1184387"/>
    <lineage>
        <taxon>Bacteria</taxon>
        <taxon>Thermotogati</taxon>
        <taxon>Thermotogota</taxon>
        <taxon>Thermotogae</taxon>
        <taxon>Kosmotogales</taxon>
        <taxon>Kosmotogaceae</taxon>
        <taxon>Mesotoga</taxon>
    </lineage>
</organism>
<evidence type="ECO:0000313" key="2">
    <source>
        <dbReference type="Proteomes" id="UP000054092"/>
    </source>
</evidence>
<proteinExistence type="predicted"/>
<dbReference type="PROSITE" id="PS51257">
    <property type="entry name" value="PROKAR_LIPOPROTEIN"/>
    <property type="match status" value="1"/>
</dbReference>
<accession>A0A101HJZ9</accession>
<dbReference type="PATRIC" id="fig|1184387.3.peg.241"/>
<name>A0A101HJZ9_9BACT</name>
<sequence>MRSLNSSKSSYWVKRCFLIQILIILLLASGCWIIKKPTEEAEIGFDRSRFTIEEGSDSVIRLVSNKFDGIYAFEVVLEAFGGVEITAVKSLLDELLLIADCHTRSQAVIHGAFPYDQQEARSEALIEIEIRATKSGTLRIRSHYALDVDLSVVNVKSDSSTVEVTVR</sequence>
<protein>
    <recommendedName>
        <fullName evidence="3">Lipoprotein</fullName>
    </recommendedName>
</protein>
<dbReference type="EMBL" id="LGGP01000399">
    <property type="protein sequence ID" value="KUK78228.1"/>
    <property type="molecule type" value="Genomic_DNA"/>
</dbReference>
<dbReference type="AlphaFoldDB" id="A0A101HJZ9"/>
<comment type="caution">
    <text evidence="1">The sequence shown here is derived from an EMBL/GenBank/DDBJ whole genome shotgun (WGS) entry which is preliminary data.</text>
</comment>
<evidence type="ECO:0008006" key="3">
    <source>
        <dbReference type="Google" id="ProtNLM"/>
    </source>
</evidence>
<evidence type="ECO:0000313" key="1">
    <source>
        <dbReference type="EMBL" id="KUK78228.1"/>
    </source>
</evidence>
<reference evidence="2" key="1">
    <citation type="journal article" date="2015" name="MBio">
        <title>Genome-Resolved Metagenomic Analysis Reveals Roles for Candidate Phyla and Other Microbial Community Members in Biogeochemical Transformations in Oil Reservoirs.</title>
        <authorList>
            <person name="Hu P."/>
            <person name="Tom L."/>
            <person name="Singh A."/>
            <person name="Thomas B.C."/>
            <person name="Baker B.J."/>
            <person name="Piceno Y.M."/>
            <person name="Andersen G.L."/>
            <person name="Banfield J.F."/>
        </authorList>
    </citation>
    <scope>NUCLEOTIDE SEQUENCE [LARGE SCALE GENOMIC DNA]</scope>
</reference>